<dbReference type="AlphaFoldDB" id="A0A074LUU9"/>
<organism evidence="1 2">
    <name type="scientific">Tumebacillus flagellatus</name>
    <dbReference type="NCBI Taxonomy" id="1157490"/>
    <lineage>
        <taxon>Bacteria</taxon>
        <taxon>Bacillati</taxon>
        <taxon>Bacillota</taxon>
        <taxon>Bacilli</taxon>
        <taxon>Bacillales</taxon>
        <taxon>Alicyclobacillaceae</taxon>
        <taxon>Tumebacillus</taxon>
    </lineage>
</organism>
<dbReference type="InterPro" id="IPR038472">
    <property type="entry name" value="DndE_sf"/>
</dbReference>
<proteinExistence type="predicted"/>
<dbReference type="eggNOG" id="ENOG50335GR">
    <property type="taxonomic scope" value="Bacteria"/>
</dbReference>
<dbReference type="RefSeq" id="WP_038084659.1">
    <property type="nucleotide sequence ID" value="NZ_JMIR01000003.1"/>
</dbReference>
<name>A0A074LUU9_9BACL</name>
<sequence>MNFRLRTSRKTAELLKDLQTQTNMTPNILARFAVCLSLKYKPKEGDEKNKKLLLTPVKDTSGLEFNRSTLTGQFDYVFKALITQHSGHEISDEEYFPGLFNSHLERGIHLLKNEYQYAGNSEKLITNLLYQTKEVAQ</sequence>
<gene>
    <name evidence="1" type="ORF">EL26_04080</name>
</gene>
<protein>
    <submittedName>
        <fullName evidence="1">DNA sulfur modification protein</fullName>
    </submittedName>
</protein>
<dbReference type="STRING" id="1157490.EL26_04080"/>
<evidence type="ECO:0000313" key="1">
    <source>
        <dbReference type="EMBL" id="KEO84704.1"/>
    </source>
</evidence>
<dbReference type="Proteomes" id="UP000027931">
    <property type="component" value="Unassembled WGS sequence"/>
</dbReference>
<evidence type="ECO:0000313" key="2">
    <source>
        <dbReference type="Proteomes" id="UP000027931"/>
    </source>
</evidence>
<keyword evidence="2" id="KW-1185">Reference proteome</keyword>
<dbReference type="OrthoDB" id="512647at2"/>
<dbReference type="Pfam" id="PF08870">
    <property type="entry name" value="DndE"/>
    <property type="match status" value="1"/>
</dbReference>
<comment type="caution">
    <text evidence="1">The sequence shown here is derived from an EMBL/GenBank/DDBJ whole genome shotgun (WGS) entry which is preliminary data.</text>
</comment>
<reference evidence="1 2" key="1">
    <citation type="journal article" date="2013" name="Int. J. Syst. Evol. Microbiol.">
        <title>Tumebacillus flagellatus sp. nov., an alpha-amylase/pullulanase-producing bacterium isolated from cassava wastewater.</title>
        <authorList>
            <person name="Wang Q."/>
            <person name="Xie N."/>
            <person name="Qin Y."/>
            <person name="Shen N."/>
            <person name="Zhu J."/>
            <person name="Mi H."/>
            <person name="Huang R."/>
        </authorList>
    </citation>
    <scope>NUCLEOTIDE SEQUENCE [LARGE SCALE GENOMIC DNA]</scope>
    <source>
        <strain evidence="1 2">GST4</strain>
    </source>
</reference>
<dbReference type="InterPro" id="IPR014969">
    <property type="entry name" value="DNA_S_DndE"/>
</dbReference>
<dbReference type="Gene3D" id="1.10.1220.160">
    <property type="entry name" value="DNA sulphur modification protein DndE"/>
    <property type="match status" value="1"/>
</dbReference>
<dbReference type="EMBL" id="JMIR01000003">
    <property type="protein sequence ID" value="KEO84704.1"/>
    <property type="molecule type" value="Genomic_DNA"/>
</dbReference>
<accession>A0A074LUU9</accession>